<protein>
    <submittedName>
        <fullName evidence="6">DNA-binding response regulator</fullName>
    </submittedName>
</protein>
<name>A0ABR7M630_9BACT</name>
<dbReference type="InterPro" id="IPR039420">
    <property type="entry name" value="WalR-like"/>
</dbReference>
<feature type="domain" description="HTH luxR-type" evidence="4">
    <location>
        <begin position="139"/>
        <end position="204"/>
    </location>
</feature>
<dbReference type="CDD" id="cd17535">
    <property type="entry name" value="REC_NarL-like"/>
    <property type="match status" value="1"/>
</dbReference>
<dbReference type="SMART" id="SM00448">
    <property type="entry name" value="REC"/>
    <property type="match status" value="1"/>
</dbReference>
<dbReference type="InterPro" id="IPR000792">
    <property type="entry name" value="Tscrpt_reg_LuxR_C"/>
</dbReference>
<organism evidence="6 7">
    <name type="scientific">Flavihumibacter stibioxidans</name>
    <dbReference type="NCBI Taxonomy" id="1834163"/>
    <lineage>
        <taxon>Bacteria</taxon>
        <taxon>Pseudomonadati</taxon>
        <taxon>Bacteroidota</taxon>
        <taxon>Chitinophagia</taxon>
        <taxon>Chitinophagales</taxon>
        <taxon>Chitinophagaceae</taxon>
        <taxon>Flavihumibacter</taxon>
    </lineage>
</organism>
<dbReference type="InterPro" id="IPR011006">
    <property type="entry name" value="CheY-like_superfamily"/>
</dbReference>
<keyword evidence="7" id="KW-1185">Reference proteome</keyword>
<dbReference type="EMBL" id="MBUA01000001">
    <property type="protein sequence ID" value="MBC6490376.1"/>
    <property type="molecule type" value="Genomic_DNA"/>
</dbReference>
<dbReference type="InterPro" id="IPR058245">
    <property type="entry name" value="NreC/VraR/RcsB-like_REC"/>
</dbReference>
<evidence type="ECO:0000256" key="1">
    <source>
        <dbReference type="ARBA" id="ARBA00022553"/>
    </source>
</evidence>
<sequence length="209" mass="23439">MIKVFITDDHYMVVEGIRSLLMHDKDIEFIGSASNAVSCMAFLKNRQPDVLLLDINLPDGNGIDLCREIRQLHPSVFILGLSTFNQASYIRDMMDNGASGYVLKNANQRELVEAIHLASIGKTYMASEAAKTLHAAEQQKKNDIILGRREKEILELIKNGFTNTEMAEKLNISVNTVDTYRKSLLAKLKAKNTADLIRIAFLQKLISVD</sequence>
<proteinExistence type="predicted"/>
<evidence type="ECO:0000313" key="6">
    <source>
        <dbReference type="EMBL" id="MBC6490376.1"/>
    </source>
</evidence>
<dbReference type="GO" id="GO:0003677">
    <property type="term" value="F:DNA binding"/>
    <property type="evidence" value="ECO:0007669"/>
    <property type="project" value="UniProtKB-KW"/>
</dbReference>
<evidence type="ECO:0000313" key="7">
    <source>
        <dbReference type="Proteomes" id="UP000765802"/>
    </source>
</evidence>
<dbReference type="CDD" id="cd06170">
    <property type="entry name" value="LuxR_C_like"/>
    <property type="match status" value="1"/>
</dbReference>
<gene>
    <name evidence="6" type="ORF">BC349_05335</name>
</gene>
<dbReference type="SMART" id="SM00421">
    <property type="entry name" value="HTH_LUXR"/>
    <property type="match status" value="1"/>
</dbReference>
<feature type="domain" description="Response regulatory" evidence="5">
    <location>
        <begin position="3"/>
        <end position="119"/>
    </location>
</feature>
<dbReference type="PROSITE" id="PS50043">
    <property type="entry name" value="HTH_LUXR_2"/>
    <property type="match status" value="1"/>
</dbReference>
<dbReference type="PROSITE" id="PS50110">
    <property type="entry name" value="RESPONSE_REGULATORY"/>
    <property type="match status" value="1"/>
</dbReference>
<dbReference type="Pfam" id="PF00196">
    <property type="entry name" value="GerE"/>
    <property type="match status" value="1"/>
</dbReference>
<accession>A0ABR7M630</accession>
<keyword evidence="2 6" id="KW-0238">DNA-binding</keyword>
<dbReference type="InterPro" id="IPR016032">
    <property type="entry name" value="Sig_transdc_resp-reg_C-effctor"/>
</dbReference>
<keyword evidence="1 3" id="KW-0597">Phosphoprotein</keyword>
<dbReference type="RefSeq" id="WP_187255682.1">
    <property type="nucleotide sequence ID" value="NZ_JBHULF010000006.1"/>
</dbReference>
<evidence type="ECO:0000256" key="3">
    <source>
        <dbReference type="PROSITE-ProRule" id="PRU00169"/>
    </source>
</evidence>
<comment type="caution">
    <text evidence="6">The sequence shown here is derived from an EMBL/GenBank/DDBJ whole genome shotgun (WGS) entry which is preliminary data.</text>
</comment>
<dbReference type="SUPFAM" id="SSF46894">
    <property type="entry name" value="C-terminal effector domain of the bipartite response regulators"/>
    <property type="match status" value="1"/>
</dbReference>
<dbReference type="SUPFAM" id="SSF52172">
    <property type="entry name" value="CheY-like"/>
    <property type="match status" value="1"/>
</dbReference>
<dbReference type="Pfam" id="PF00072">
    <property type="entry name" value="Response_reg"/>
    <property type="match status" value="1"/>
</dbReference>
<dbReference type="Gene3D" id="3.40.50.2300">
    <property type="match status" value="1"/>
</dbReference>
<dbReference type="PRINTS" id="PR00038">
    <property type="entry name" value="HTHLUXR"/>
</dbReference>
<evidence type="ECO:0000256" key="2">
    <source>
        <dbReference type="ARBA" id="ARBA00023125"/>
    </source>
</evidence>
<dbReference type="Proteomes" id="UP000765802">
    <property type="component" value="Unassembled WGS sequence"/>
</dbReference>
<dbReference type="InterPro" id="IPR001789">
    <property type="entry name" value="Sig_transdc_resp-reg_receiver"/>
</dbReference>
<reference evidence="6 7" key="1">
    <citation type="submission" date="2016-07" db="EMBL/GenBank/DDBJ databases">
        <title>Genome analysis of Flavihumibacter stibioxidans YS-17.</title>
        <authorList>
            <person name="Shi K."/>
            <person name="Han Y."/>
            <person name="Wang G."/>
        </authorList>
    </citation>
    <scope>NUCLEOTIDE SEQUENCE [LARGE SCALE GENOMIC DNA]</scope>
    <source>
        <strain evidence="6 7">YS-17</strain>
    </source>
</reference>
<evidence type="ECO:0000259" key="4">
    <source>
        <dbReference type="PROSITE" id="PS50043"/>
    </source>
</evidence>
<feature type="modified residue" description="4-aspartylphosphate" evidence="3">
    <location>
        <position position="54"/>
    </location>
</feature>
<evidence type="ECO:0000259" key="5">
    <source>
        <dbReference type="PROSITE" id="PS50110"/>
    </source>
</evidence>
<dbReference type="PANTHER" id="PTHR43214">
    <property type="entry name" value="TWO-COMPONENT RESPONSE REGULATOR"/>
    <property type="match status" value="1"/>
</dbReference>